<keyword evidence="2" id="KW-0970">Cilium biogenesis/degradation</keyword>
<comment type="similarity">
    <text evidence="5">Belongs to the CFAP263 family.</text>
</comment>
<dbReference type="EMBL" id="OU896711">
    <property type="protein sequence ID" value="CAG9822050.1"/>
    <property type="molecule type" value="Genomic_DNA"/>
</dbReference>
<evidence type="ECO:0000313" key="9">
    <source>
        <dbReference type="EMBL" id="CAG9822050.1"/>
    </source>
</evidence>
<dbReference type="InterPro" id="IPR025254">
    <property type="entry name" value="CCDC113/CCDC96_CC"/>
</dbReference>
<dbReference type="OrthoDB" id="10259713at2759"/>
<dbReference type="PANTHER" id="PTHR15654">
    <property type="entry name" value="COILED-COIL DOMAIN-CONTAINING PROTEIN 113-RELATED"/>
    <property type="match status" value="1"/>
</dbReference>
<evidence type="ECO:0000313" key="10">
    <source>
        <dbReference type="Proteomes" id="UP001153737"/>
    </source>
</evidence>
<evidence type="ECO:0000256" key="5">
    <source>
        <dbReference type="ARBA" id="ARBA00044506"/>
    </source>
</evidence>
<keyword evidence="10" id="KW-1185">Reference proteome</keyword>
<evidence type="ECO:0000256" key="4">
    <source>
        <dbReference type="ARBA" id="ARBA00023273"/>
    </source>
</evidence>
<dbReference type="Pfam" id="PF13870">
    <property type="entry name" value="CCDC113_CCDC96_CC"/>
    <property type="match status" value="1"/>
</dbReference>
<evidence type="ECO:0000256" key="3">
    <source>
        <dbReference type="ARBA" id="ARBA00023054"/>
    </source>
</evidence>
<dbReference type="AlphaFoldDB" id="A0A9N9SGJ3"/>
<dbReference type="GO" id="GO:0005930">
    <property type="term" value="C:axoneme"/>
    <property type="evidence" value="ECO:0007669"/>
    <property type="project" value="TreeGrafter"/>
</dbReference>
<organism evidence="9 10">
    <name type="scientific">Phaedon cochleariae</name>
    <name type="common">Mustard beetle</name>
    <dbReference type="NCBI Taxonomy" id="80249"/>
    <lineage>
        <taxon>Eukaryota</taxon>
        <taxon>Metazoa</taxon>
        <taxon>Ecdysozoa</taxon>
        <taxon>Arthropoda</taxon>
        <taxon>Hexapoda</taxon>
        <taxon>Insecta</taxon>
        <taxon>Pterygota</taxon>
        <taxon>Neoptera</taxon>
        <taxon>Endopterygota</taxon>
        <taxon>Coleoptera</taxon>
        <taxon>Polyphaga</taxon>
        <taxon>Cucujiformia</taxon>
        <taxon>Chrysomeloidea</taxon>
        <taxon>Chrysomelidae</taxon>
        <taxon>Chrysomelinae</taxon>
        <taxon>Chrysomelini</taxon>
        <taxon>Phaedon</taxon>
    </lineage>
</organism>
<sequence length="350" mass="40890">MEGLEQIINYAISLTVGPASLLPISQDTASSISTLSRRSTRLDSYTSISSLIKGKGPRINLSQKTDMIVKAMEEKQASLESFLKKSHRIRRNLKSELEEFSLRESDIREAKNIFEFNVVTQGVDPLTQRIPAEKFLRYMEDWLKSAQFNIEKLRLRTASLKVQYKKVSATLIQRQELGENVHAVDFDQLQIENKHFLEKIDQKQTHLIELKRMNGGANLVLSKHKKYLQKQQEDYNKLKDSVSQQEKEIEDLEKEYEKVELELDRAKDKFEYYKNLKGTYKVPDVMEYVNLKNELSELKKSIKIWQRRKKIQDIALNACIREMKNITGASKVDPTWFEDLDPDSNYEFDV</sequence>
<dbReference type="GO" id="GO:0060271">
    <property type="term" value="P:cilium assembly"/>
    <property type="evidence" value="ECO:0007669"/>
    <property type="project" value="TreeGrafter"/>
</dbReference>
<dbReference type="PANTHER" id="PTHR15654:SF2">
    <property type="entry name" value="COILED-COIL DOMAIN-CONTAINING PROTEIN 113"/>
    <property type="match status" value="1"/>
</dbReference>
<dbReference type="Proteomes" id="UP001153737">
    <property type="component" value="Chromosome 5"/>
</dbReference>
<dbReference type="InterPro" id="IPR051885">
    <property type="entry name" value="CC_CF"/>
</dbReference>
<gene>
    <name evidence="9" type="ORF">PHAECO_LOCUS9584</name>
</gene>
<evidence type="ECO:0000256" key="7">
    <source>
        <dbReference type="SAM" id="Coils"/>
    </source>
</evidence>
<proteinExistence type="inferred from homology"/>
<reference evidence="9" key="1">
    <citation type="submission" date="2022-01" db="EMBL/GenBank/DDBJ databases">
        <authorList>
            <person name="King R."/>
        </authorList>
    </citation>
    <scope>NUCLEOTIDE SEQUENCE</scope>
</reference>
<keyword evidence="4" id="KW-0966">Cell projection</keyword>
<feature type="domain" description="CCDC113/CCDC96 coiled-coil" evidence="8">
    <location>
        <begin position="149"/>
        <end position="311"/>
    </location>
</feature>
<evidence type="ECO:0000256" key="2">
    <source>
        <dbReference type="ARBA" id="ARBA00022794"/>
    </source>
</evidence>
<protein>
    <recommendedName>
        <fullName evidence="6">Cilia- and flagella-associated protein 263</fullName>
    </recommendedName>
</protein>
<keyword evidence="3 7" id="KW-0175">Coiled coil</keyword>
<accession>A0A9N9SGJ3</accession>
<evidence type="ECO:0000256" key="1">
    <source>
        <dbReference type="ARBA" id="ARBA00004138"/>
    </source>
</evidence>
<evidence type="ECO:0000256" key="6">
    <source>
        <dbReference type="ARBA" id="ARBA00044798"/>
    </source>
</evidence>
<evidence type="ECO:0000259" key="8">
    <source>
        <dbReference type="Pfam" id="PF13870"/>
    </source>
</evidence>
<reference evidence="9" key="2">
    <citation type="submission" date="2022-10" db="EMBL/GenBank/DDBJ databases">
        <authorList>
            <consortium name="ENA_rothamsted_submissions"/>
            <consortium name="culmorum"/>
            <person name="King R."/>
        </authorList>
    </citation>
    <scope>NUCLEOTIDE SEQUENCE</scope>
</reference>
<name>A0A9N9SGJ3_PHACE</name>
<dbReference type="GO" id="GO:0036064">
    <property type="term" value="C:ciliary basal body"/>
    <property type="evidence" value="ECO:0007669"/>
    <property type="project" value="TreeGrafter"/>
</dbReference>
<comment type="subcellular location">
    <subcellularLocation>
        <location evidence="1">Cell projection</location>
        <location evidence="1">Cilium</location>
    </subcellularLocation>
</comment>
<feature type="coiled-coil region" evidence="7">
    <location>
        <begin position="221"/>
        <end position="308"/>
    </location>
</feature>